<keyword evidence="4" id="KW-1185">Reference proteome</keyword>
<gene>
    <name evidence="2" type="primary">g077</name>
</gene>
<dbReference type="EMBL" id="LR596615">
    <property type="protein sequence ID" value="VUE36123.1"/>
    <property type="molecule type" value="Genomic_DNA"/>
</dbReference>
<accession>A0A2C9CWH4</accession>
<feature type="domain" description="Calcineurin-like phosphoesterase" evidence="1">
    <location>
        <begin position="15"/>
        <end position="205"/>
    </location>
</feature>
<reference evidence="2" key="2">
    <citation type="submission" date="2017-10" db="EMBL/GenBank/DDBJ databases">
        <authorList>
            <person name="Banno H."/>
            <person name="Chua N.-H."/>
        </authorList>
    </citation>
    <scope>NUCLEOTIDE SEQUENCE [LARGE SCALE GENOMIC DNA]</scope>
</reference>
<dbReference type="Proteomes" id="UP000317227">
    <property type="component" value="Segment"/>
</dbReference>
<keyword evidence="2" id="KW-0378">Hydrolase</keyword>
<dbReference type="GeneID" id="40100495"/>
<dbReference type="RefSeq" id="YP_009623687.1">
    <property type="nucleotide sequence ID" value="NC_042116.1"/>
</dbReference>
<organism evidence="2 4">
    <name type="scientific">Yersinia phage fHe-Yen9-04</name>
    <dbReference type="NCBI Taxonomy" id="2052742"/>
    <lineage>
        <taxon>Viruses</taxon>
        <taxon>Duplodnaviria</taxon>
        <taxon>Heunggongvirae</taxon>
        <taxon>Uroviricota</taxon>
        <taxon>Caudoviricetes</taxon>
        <taxon>Eneladusvirus</taxon>
        <taxon>Eneladusvirus Yen904</taxon>
    </lineage>
</organism>
<dbReference type="KEGG" id="vg:40100495"/>
<dbReference type="SUPFAM" id="SSF56300">
    <property type="entry name" value="Metallo-dependent phosphatases"/>
    <property type="match status" value="1"/>
</dbReference>
<sequence>MKYVKVLDIPDEKNVYIIGDIHGNFELFQKTLHELGITDDDVLISVGDLVDRGRNNSKMLFEFLNKENRYMVLGNHEDMMMRGRTSREWYFNWLQNGGQTTLDEIGSPGINHFCTLLEDVPHIIEVNHRGYKLGIAHAGIPNYPNVSDWETIKKWTEEHGDYRHQLLWDRDAIQMARYDFELPDNEKLERIISGVDYVIHGHTGVPHKFAFGNRVWIDTQFRSGQFTIATIDDDHLMKYYTVVPDEWGAEVGYEIKETK</sequence>
<dbReference type="InterPro" id="IPR004843">
    <property type="entry name" value="Calcineurin-like_PHP"/>
</dbReference>
<evidence type="ECO:0000313" key="4">
    <source>
        <dbReference type="Proteomes" id="UP000240931"/>
    </source>
</evidence>
<proteinExistence type="predicted"/>
<dbReference type="InterPro" id="IPR029052">
    <property type="entry name" value="Metallo-depent_PP-like"/>
</dbReference>
<dbReference type="Pfam" id="PF00149">
    <property type="entry name" value="Metallophos"/>
    <property type="match status" value="1"/>
</dbReference>
<name>A0A2C9CWH4_9CAUD</name>
<dbReference type="PANTHER" id="PTHR42850:SF4">
    <property type="entry name" value="ZINC-DEPENDENT ENDOPOLYPHOSPHATASE"/>
    <property type="match status" value="1"/>
</dbReference>
<dbReference type="Proteomes" id="UP000240931">
    <property type="component" value="Segment"/>
</dbReference>
<protein>
    <submittedName>
        <fullName evidence="2">Serine/threonine protein phosphatase</fullName>
        <ecNumber evidence="2">3.1.3.16</ecNumber>
    </submittedName>
</protein>
<dbReference type="PANTHER" id="PTHR42850">
    <property type="entry name" value="METALLOPHOSPHOESTERASE"/>
    <property type="match status" value="1"/>
</dbReference>
<evidence type="ECO:0000259" key="1">
    <source>
        <dbReference type="Pfam" id="PF00149"/>
    </source>
</evidence>
<evidence type="ECO:0000313" key="3">
    <source>
        <dbReference type="EMBL" id="VUE36123.1"/>
    </source>
</evidence>
<dbReference type="EC" id="3.1.3.16" evidence="2"/>
<dbReference type="OrthoDB" id="22132at10239"/>
<reference evidence="4" key="1">
    <citation type="submission" date="2017-10" db="EMBL/GenBank/DDBJ databases">
        <authorList>
            <person name="Skurnik M."/>
        </authorList>
    </citation>
    <scope>NUCLEOTIDE SEQUENCE [LARGE SCALE GENOMIC DNA]</scope>
</reference>
<evidence type="ECO:0000313" key="2">
    <source>
        <dbReference type="EMBL" id="SOK58354.1"/>
    </source>
</evidence>
<evidence type="ECO:0000313" key="5">
    <source>
        <dbReference type="Proteomes" id="UP000317227"/>
    </source>
</evidence>
<reference evidence="3 5" key="3">
    <citation type="submission" date="2019-06" db="EMBL/GenBank/DDBJ databases">
        <authorList>
            <person name="Bower L."/>
            <person name="Leinonen R."/>
        </authorList>
    </citation>
    <scope>NUCLEOTIDE SEQUENCE [LARGE SCALE GENOMIC DNA]</scope>
</reference>
<dbReference type="EMBL" id="LT960551">
    <property type="protein sequence ID" value="SOK58354.1"/>
    <property type="molecule type" value="Genomic_DNA"/>
</dbReference>
<dbReference type="Gene3D" id="3.60.21.10">
    <property type="match status" value="1"/>
</dbReference>
<dbReference type="InterPro" id="IPR050126">
    <property type="entry name" value="Ap4A_hydrolase"/>
</dbReference>
<dbReference type="GO" id="GO:0004722">
    <property type="term" value="F:protein serine/threonine phosphatase activity"/>
    <property type="evidence" value="ECO:0007669"/>
    <property type="project" value="UniProtKB-EC"/>
</dbReference>